<sequence>MKGNAKRSCETLQRLLQAPPQTPSPEPHLIFPDDDASPDPSASPPDPMNPSPPRTRPSPTASR</sequence>
<gene>
    <name evidence="2" type="ORF">Bca52824_056516</name>
</gene>
<dbReference type="AlphaFoldDB" id="A0A8X7UDW6"/>
<evidence type="ECO:0000313" key="3">
    <source>
        <dbReference type="Proteomes" id="UP000886595"/>
    </source>
</evidence>
<feature type="region of interest" description="Disordered" evidence="1">
    <location>
        <begin position="1"/>
        <end position="63"/>
    </location>
</feature>
<keyword evidence="3" id="KW-1185">Reference proteome</keyword>
<protein>
    <submittedName>
        <fullName evidence="2">Uncharacterized protein</fullName>
    </submittedName>
</protein>
<comment type="caution">
    <text evidence="2">The sequence shown here is derived from an EMBL/GenBank/DDBJ whole genome shotgun (WGS) entry which is preliminary data.</text>
</comment>
<name>A0A8X7UDW6_BRACI</name>
<organism evidence="2 3">
    <name type="scientific">Brassica carinata</name>
    <name type="common">Ethiopian mustard</name>
    <name type="synonym">Abyssinian cabbage</name>
    <dbReference type="NCBI Taxonomy" id="52824"/>
    <lineage>
        <taxon>Eukaryota</taxon>
        <taxon>Viridiplantae</taxon>
        <taxon>Streptophyta</taxon>
        <taxon>Embryophyta</taxon>
        <taxon>Tracheophyta</taxon>
        <taxon>Spermatophyta</taxon>
        <taxon>Magnoliopsida</taxon>
        <taxon>eudicotyledons</taxon>
        <taxon>Gunneridae</taxon>
        <taxon>Pentapetalae</taxon>
        <taxon>rosids</taxon>
        <taxon>malvids</taxon>
        <taxon>Brassicales</taxon>
        <taxon>Brassicaceae</taxon>
        <taxon>Brassiceae</taxon>
        <taxon>Brassica</taxon>
    </lineage>
</organism>
<accession>A0A8X7UDW6</accession>
<feature type="compositionally biased region" description="Pro residues" evidence="1">
    <location>
        <begin position="41"/>
        <end position="56"/>
    </location>
</feature>
<dbReference type="Proteomes" id="UP000886595">
    <property type="component" value="Unassembled WGS sequence"/>
</dbReference>
<proteinExistence type="predicted"/>
<dbReference type="EMBL" id="JAAMPC010000012">
    <property type="protein sequence ID" value="KAG2273961.1"/>
    <property type="molecule type" value="Genomic_DNA"/>
</dbReference>
<reference evidence="2 3" key="1">
    <citation type="submission" date="2020-02" db="EMBL/GenBank/DDBJ databases">
        <authorList>
            <person name="Ma Q."/>
            <person name="Huang Y."/>
            <person name="Song X."/>
            <person name="Pei D."/>
        </authorList>
    </citation>
    <scope>NUCLEOTIDE SEQUENCE [LARGE SCALE GENOMIC DNA]</scope>
    <source>
        <strain evidence="2">Sxm20200214</strain>
        <tissue evidence="2">Leaf</tissue>
    </source>
</reference>
<evidence type="ECO:0000313" key="2">
    <source>
        <dbReference type="EMBL" id="KAG2273961.1"/>
    </source>
</evidence>
<evidence type="ECO:0000256" key="1">
    <source>
        <dbReference type="SAM" id="MobiDB-lite"/>
    </source>
</evidence>